<dbReference type="AlphaFoldDB" id="A0A0V0QE57"/>
<keyword evidence="2" id="KW-1185">Reference proteome</keyword>
<proteinExistence type="predicted"/>
<dbReference type="InParanoid" id="A0A0V0QE57"/>
<reference evidence="1 2" key="1">
    <citation type="journal article" date="2015" name="Sci. Rep.">
        <title>Genome of the facultative scuticociliatosis pathogen Pseudocohnilembus persalinus provides insight into its virulence through horizontal gene transfer.</title>
        <authorList>
            <person name="Xiong J."/>
            <person name="Wang G."/>
            <person name="Cheng J."/>
            <person name="Tian M."/>
            <person name="Pan X."/>
            <person name="Warren A."/>
            <person name="Jiang C."/>
            <person name="Yuan D."/>
            <person name="Miao W."/>
        </authorList>
    </citation>
    <scope>NUCLEOTIDE SEQUENCE [LARGE SCALE GENOMIC DNA]</scope>
    <source>
        <strain evidence="1">36N120E</strain>
    </source>
</reference>
<comment type="caution">
    <text evidence="1">The sequence shown here is derived from an EMBL/GenBank/DDBJ whole genome shotgun (WGS) entry which is preliminary data.</text>
</comment>
<accession>A0A0V0QE57</accession>
<dbReference type="EMBL" id="LDAU01000189">
    <property type="protein sequence ID" value="KRX00479.1"/>
    <property type="molecule type" value="Genomic_DNA"/>
</dbReference>
<sequence>MEEENQKLASLFLQSSKKLQQEKLQTSILFYKQFQKIKNKLIINKIFKENLLNRISQQQFNDALFDPETYQIPKNKNQQEKNEIVEKITKNRKQFAKFNYLILKNLHTKELLCKYCYNCLKEYHKPDLLKNEHNFCKPIVNKDADFAFLYYDDFTELGMDYDGGGEFMAGIHYFGKRYNFRIYIGRPWNDGEHEQNYGSENPFYQLQLNDFQQNQGKMCREEFVKVNCRCYENQSDFDCEDDDRDDNSQCGQNFIRVNEIICALYQYMVDQNRI</sequence>
<evidence type="ECO:0000313" key="1">
    <source>
        <dbReference type="EMBL" id="KRX00479.1"/>
    </source>
</evidence>
<organism evidence="1 2">
    <name type="scientific">Pseudocohnilembus persalinus</name>
    <name type="common">Ciliate</name>
    <dbReference type="NCBI Taxonomy" id="266149"/>
    <lineage>
        <taxon>Eukaryota</taxon>
        <taxon>Sar</taxon>
        <taxon>Alveolata</taxon>
        <taxon>Ciliophora</taxon>
        <taxon>Intramacronucleata</taxon>
        <taxon>Oligohymenophorea</taxon>
        <taxon>Scuticociliatia</taxon>
        <taxon>Philasterida</taxon>
        <taxon>Pseudocohnilembidae</taxon>
        <taxon>Pseudocohnilembus</taxon>
    </lineage>
</organism>
<protein>
    <submittedName>
        <fullName evidence="1">Uncharacterized protein</fullName>
    </submittedName>
</protein>
<gene>
    <name evidence="1" type="ORF">PPERSA_03212</name>
</gene>
<name>A0A0V0QE57_PSEPJ</name>
<dbReference type="Proteomes" id="UP000054937">
    <property type="component" value="Unassembled WGS sequence"/>
</dbReference>
<evidence type="ECO:0000313" key="2">
    <source>
        <dbReference type="Proteomes" id="UP000054937"/>
    </source>
</evidence>